<reference evidence="5" key="2">
    <citation type="submission" date="2023-07" db="EMBL/GenBank/DDBJ databases">
        <title>Yangia mangrovi SAOS 153D genome.</title>
        <authorList>
            <person name="Verma A."/>
            <person name="Pal Y."/>
            <person name="Sundharam S."/>
            <person name="Bisht B."/>
            <person name="Srinivasan K."/>
        </authorList>
    </citation>
    <scope>NUCLEOTIDE SEQUENCE [LARGE SCALE GENOMIC DNA]</scope>
    <source>
        <strain evidence="5">SAOS 153D</strain>
    </source>
</reference>
<dbReference type="EMBL" id="NTHN02000009">
    <property type="protein sequence ID" value="MCT4370030.1"/>
    <property type="molecule type" value="Genomic_DNA"/>
</dbReference>
<keyword evidence="2" id="KW-0732">Signal</keyword>
<feature type="region of interest" description="Disordered" evidence="1">
    <location>
        <begin position="70"/>
        <end position="98"/>
    </location>
</feature>
<reference evidence="3" key="3">
    <citation type="submission" date="2024-05" db="EMBL/GenBank/DDBJ databases">
        <title>Yangia mangrovi SAOS 153D genome.</title>
        <authorList>
            <person name="Verma A."/>
            <person name="Pal Y."/>
            <person name="Sundharam S."/>
            <person name="Bisht B."/>
            <person name="Srinivasan K."/>
        </authorList>
    </citation>
    <scope>NUCLEOTIDE SEQUENCE</scope>
    <source>
        <strain evidence="3">SAOS 153D</strain>
    </source>
</reference>
<keyword evidence="5" id="KW-1185">Reference proteome</keyword>
<feature type="chain" id="PRO_5013150161" evidence="2">
    <location>
        <begin position="22"/>
        <end position="98"/>
    </location>
</feature>
<evidence type="ECO:0000313" key="5">
    <source>
        <dbReference type="Proteomes" id="UP000217448"/>
    </source>
</evidence>
<dbReference type="Proteomes" id="UP000217448">
    <property type="component" value="Unassembled WGS sequence"/>
</dbReference>
<feature type="signal peptide" evidence="2">
    <location>
        <begin position="1"/>
        <end position="21"/>
    </location>
</feature>
<evidence type="ECO:0000313" key="3">
    <source>
        <dbReference type="EMBL" id="MCT4370030.1"/>
    </source>
</evidence>
<evidence type="ECO:0000256" key="2">
    <source>
        <dbReference type="SAM" id="SignalP"/>
    </source>
</evidence>
<dbReference type="RefSeq" id="WP_095883686.1">
    <property type="nucleotide sequence ID" value="NZ_NTHN02000009.1"/>
</dbReference>
<evidence type="ECO:0000313" key="4">
    <source>
        <dbReference type="EMBL" id="PBD17614.1"/>
    </source>
</evidence>
<gene>
    <name evidence="3" type="ORF">CLG85_006665</name>
    <name evidence="4" type="ORF">CLG85_19140</name>
</gene>
<proteinExistence type="predicted"/>
<accession>A0A2A3JSW8</accession>
<organism evidence="4">
    <name type="scientific">Alloyangia mangrovi</name>
    <dbReference type="NCBI Taxonomy" id="1779329"/>
    <lineage>
        <taxon>Bacteria</taxon>
        <taxon>Pseudomonadati</taxon>
        <taxon>Pseudomonadota</taxon>
        <taxon>Alphaproteobacteria</taxon>
        <taxon>Rhodobacterales</taxon>
        <taxon>Roseobacteraceae</taxon>
        <taxon>Alloyangia</taxon>
    </lineage>
</organism>
<evidence type="ECO:0000256" key="1">
    <source>
        <dbReference type="SAM" id="MobiDB-lite"/>
    </source>
</evidence>
<dbReference type="AlphaFoldDB" id="A0A2A3JSW8"/>
<sequence>MFRAFCLTAAIVASPALPSLADTVKTMSPEIEARLDELSGHRIPKPTVVLIDDTVAAECGTAAMGDCADLQPARLGPPRRGNRHPKTGKPALVAGDGS</sequence>
<comment type="caution">
    <text evidence="4">The sequence shown here is derived from an EMBL/GenBank/DDBJ whole genome shotgun (WGS) entry which is preliminary data.</text>
</comment>
<name>A0A2A3JSW8_9RHOB</name>
<reference evidence="4" key="1">
    <citation type="submission" date="2017-09" db="EMBL/GenBank/DDBJ databases">
        <title>Yangia sp. SAOS 153D whole genome sequencing.</title>
        <authorList>
            <person name="Verma A."/>
            <person name="Krishnamurthi S."/>
        </authorList>
    </citation>
    <scope>NUCLEOTIDE SEQUENCE [LARGE SCALE GENOMIC DNA]</scope>
    <source>
        <strain evidence="4">SAOS 153D</strain>
    </source>
</reference>
<dbReference type="EMBL" id="NTHN01000344">
    <property type="protein sequence ID" value="PBD17614.1"/>
    <property type="molecule type" value="Genomic_DNA"/>
</dbReference>
<protein>
    <submittedName>
        <fullName evidence="4">Uncharacterized protein</fullName>
    </submittedName>
</protein>